<name>A0A845A8J2_9SPHN</name>
<dbReference type="InterPro" id="IPR002146">
    <property type="entry name" value="ATP_synth_b/b'su_bac/chlpt"/>
</dbReference>
<dbReference type="OrthoDB" id="7391503at2"/>
<dbReference type="GO" id="GO:0012505">
    <property type="term" value="C:endomembrane system"/>
    <property type="evidence" value="ECO:0007669"/>
    <property type="project" value="UniProtKB-SubCell"/>
</dbReference>
<dbReference type="Proteomes" id="UP000460561">
    <property type="component" value="Unassembled WGS sequence"/>
</dbReference>
<keyword evidence="4 13" id="KW-0812">Transmembrane</keyword>
<evidence type="ECO:0000256" key="9">
    <source>
        <dbReference type="ARBA" id="ARBA00023310"/>
    </source>
</evidence>
<keyword evidence="8 13" id="KW-0472">Membrane</keyword>
<evidence type="ECO:0000256" key="2">
    <source>
        <dbReference type="ARBA" id="ARBA00022448"/>
    </source>
</evidence>
<evidence type="ECO:0000256" key="1">
    <source>
        <dbReference type="ARBA" id="ARBA00005513"/>
    </source>
</evidence>
<keyword evidence="13" id="KW-1003">Cell membrane</keyword>
<comment type="caution">
    <text evidence="16">The sequence shown here is derived from an EMBL/GenBank/DDBJ whole genome shotgun (WGS) entry which is preliminary data.</text>
</comment>
<reference evidence="16 17" key="1">
    <citation type="submission" date="2019-12" db="EMBL/GenBank/DDBJ databases">
        <title>Genomic-based taxomic classification of the family Erythrobacteraceae.</title>
        <authorList>
            <person name="Xu L."/>
        </authorList>
    </citation>
    <scope>NUCLEOTIDE SEQUENCE [LARGE SCALE GENOMIC DNA]</scope>
    <source>
        <strain evidence="16 17">DSM 18604</strain>
    </source>
</reference>
<dbReference type="GO" id="GO:0046933">
    <property type="term" value="F:proton-transporting ATP synthase activity, rotational mechanism"/>
    <property type="evidence" value="ECO:0007669"/>
    <property type="project" value="UniProtKB-UniRule"/>
</dbReference>
<keyword evidence="7 13" id="KW-0406">Ion transport</keyword>
<evidence type="ECO:0000256" key="8">
    <source>
        <dbReference type="ARBA" id="ARBA00023136"/>
    </source>
</evidence>
<evidence type="ECO:0000256" key="10">
    <source>
        <dbReference type="ARBA" id="ARBA00025198"/>
    </source>
</evidence>
<evidence type="ECO:0000256" key="14">
    <source>
        <dbReference type="RuleBase" id="RU003848"/>
    </source>
</evidence>
<evidence type="ECO:0000256" key="7">
    <source>
        <dbReference type="ARBA" id="ARBA00023065"/>
    </source>
</evidence>
<feature type="coiled-coil region" evidence="15">
    <location>
        <begin position="72"/>
        <end position="106"/>
    </location>
</feature>
<dbReference type="AlphaFoldDB" id="A0A845A8J2"/>
<evidence type="ECO:0000256" key="15">
    <source>
        <dbReference type="SAM" id="Coils"/>
    </source>
</evidence>
<keyword evidence="5 13" id="KW-0375">Hydrogen ion transport</keyword>
<keyword evidence="2 13" id="KW-0813">Transport</keyword>
<dbReference type="PANTHER" id="PTHR33445:SF1">
    <property type="entry name" value="ATP SYNTHASE SUBUNIT B"/>
    <property type="match status" value="1"/>
</dbReference>
<evidence type="ECO:0000313" key="17">
    <source>
        <dbReference type="Proteomes" id="UP000460561"/>
    </source>
</evidence>
<evidence type="ECO:0000256" key="4">
    <source>
        <dbReference type="ARBA" id="ARBA00022692"/>
    </source>
</evidence>
<comment type="subcellular location">
    <subcellularLocation>
        <location evidence="13">Cell membrane</location>
        <topology evidence="13">Single-pass membrane protein</topology>
    </subcellularLocation>
    <subcellularLocation>
        <location evidence="12">Endomembrane system</location>
        <topology evidence="12">Single-pass membrane protein</topology>
    </subcellularLocation>
</comment>
<keyword evidence="6 13" id="KW-1133">Transmembrane helix</keyword>
<evidence type="ECO:0000256" key="13">
    <source>
        <dbReference type="HAMAP-Rule" id="MF_01398"/>
    </source>
</evidence>
<dbReference type="Pfam" id="PF00430">
    <property type="entry name" value="ATP-synt_B"/>
    <property type="match status" value="1"/>
</dbReference>
<keyword evidence="3 13" id="KW-0138">CF(0)</keyword>
<evidence type="ECO:0000256" key="5">
    <source>
        <dbReference type="ARBA" id="ARBA00022781"/>
    </source>
</evidence>
<keyword evidence="9 13" id="KW-0066">ATP synthesis</keyword>
<evidence type="ECO:0000256" key="12">
    <source>
        <dbReference type="ARBA" id="ARBA00037847"/>
    </source>
</evidence>
<evidence type="ECO:0000256" key="6">
    <source>
        <dbReference type="ARBA" id="ARBA00022989"/>
    </source>
</evidence>
<comment type="function">
    <text evidence="11">Component of the F(0) channel, it forms part of the peripheral stalk, linking F(1) to F(0). The b'-subunit is a diverged and duplicated form of b found in plants and photosynthetic bacteria.</text>
</comment>
<evidence type="ECO:0000256" key="3">
    <source>
        <dbReference type="ARBA" id="ARBA00022547"/>
    </source>
</evidence>
<organism evidence="16 17">
    <name type="scientific">Altericroceibacterium indicum</name>
    <dbReference type="NCBI Taxonomy" id="374177"/>
    <lineage>
        <taxon>Bacteria</taxon>
        <taxon>Pseudomonadati</taxon>
        <taxon>Pseudomonadota</taxon>
        <taxon>Alphaproteobacteria</taxon>
        <taxon>Sphingomonadales</taxon>
        <taxon>Erythrobacteraceae</taxon>
        <taxon>Altericroceibacterium</taxon>
    </lineage>
</organism>
<dbReference type="GO" id="GO:0045259">
    <property type="term" value="C:proton-transporting ATP synthase complex"/>
    <property type="evidence" value="ECO:0007669"/>
    <property type="project" value="UniProtKB-KW"/>
</dbReference>
<dbReference type="GO" id="GO:0005886">
    <property type="term" value="C:plasma membrane"/>
    <property type="evidence" value="ECO:0007669"/>
    <property type="project" value="UniProtKB-SubCell"/>
</dbReference>
<dbReference type="EMBL" id="WTYQ01000001">
    <property type="protein sequence ID" value="MXP24886.1"/>
    <property type="molecule type" value="Genomic_DNA"/>
</dbReference>
<feature type="transmembrane region" description="Helical" evidence="13">
    <location>
        <begin position="39"/>
        <end position="58"/>
    </location>
</feature>
<accession>A0A845A8J2</accession>
<dbReference type="GO" id="GO:0046961">
    <property type="term" value="F:proton-transporting ATPase activity, rotational mechanism"/>
    <property type="evidence" value="ECO:0007669"/>
    <property type="project" value="TreeGrafter"/>
</dbReference>
<dbReference type="InterPro" id="IPR050059">
    <property type="entry name" value="ATP_synthase_B_chain"/>
</dbReference>
<sequence length="191" mass="20805">MANAPETIFTTQDTPVETHATVEHDVTVHEEPTAFGLQAFQWVSVSMLVLLIIAFAVGKVHKAIGGGLDSRIQTIREQLDEAKKLRAEAEVLRQEYADKIAGAQKDAEAMLEHARTEASAIVERARTDTEAMIIRRQQMAEDKIAAAERGAIEDLRAEAASAAALAARGLIAENYQAETDRQKVDETIAAL</sequence>
<comment type="function">
    <text evidence="10 13">F(1)F(0) ATP synthase produces ATP from ADP in the presence of a proton or sodium gradient. F-type ATPases consist of two structural domains, F(1) containing the extramembraneous catalytic core and F(0) containing the membrane proton channel, linked together by a central stalk and a peripheral stalk. During catalysis, ATP synthesis in the catalytic domain of F(1) is coupled via a rotary mechanism of the central stalk subunits to proton translocation.</text>
</comment>
<dbReference type="PANTHER" id="PTHR33445">
    <property type="entry name" value="ATP SYNTHASE SUBUNIT B', CHLOROPLASTIC"/>
    <property type="match status" value="1"/>
</dbReference>
<dbReference type="CDD" id="cd06503">
    <property type="entry name" value="ATP-synt_Fo_b"/>
    <property type="match status" value="1"/>
</dbReference>
<proteinExistence type="inferred from homology"/>
<keyword evidence="15" id="KW-0175">Coiled coil</keyword>
<keyword evidence="17" id="KW-1185">Reference proteome</keyword>
<dbReference type="HAMAP" id="MF_01398">
    <property type="entry name" value="ATP_synth_b_bprime"/>
    <property type="match status" value="1"/>
</dbReference>
<gene>
    <name evidence="13" type="primary">atpF</name>
    <name evidence="16" type="ORF">GRI39_02345</name>
</gene>
<dbReference type="RefSeq" id="WP_160738074.1">
    <property type="nucleotide sequence ID" value="NZ_WTYQ01000001.1"/>
</dbReference>
<comment type="similarity">
    <text evidence="1 13 14">Belongs to the ATPase B chain family.</text>
</comment>
<evidence type="ECO:0000256" key="11">
    <source>
        <dbReference type="ARBA" id="ARBA00025614"/>
    </source>
</evidence>
<protein>
    <recommendedName>
        <fullName evidence="13">ATP synthase subunit b</fullName>
    </recommendedName>
    <alternativeName>
        <fullName evidence="13">ATP synthase F(0) sector subunit b</fullName>
    </alternativeName>
    <alternativeName>
        <fullName evidence="13">ATPase subunit I</fullName>
    </alternativeName>
    <alternativeName>
        <fullName evidence="13">F-type ATPase subunit b</fullName>
        <shortName evidence="13">F-ATPase subunit b</shortName>
    </alternativeName>
</protein>
<comment type="subunit">
    <text evidence="13">F-type ATPases have 2 components, F(1) - the catalytic core - and F(0) - the membrane proton channel. F(1) has five subunits: alpha(3), beta(3), gamma(1), delta(1), epsilon(1). F(0) has three main subunits: a(1), b(2) and c(10-14). The alpha and beta chains form an alternating ring which encloses part of the gamma chain. F(1) is attached to F(0) by a central stalk formed by the gamma and epsilon chains, while a peripheral stalk is formed by the delta and b chains.</text>
</comment>
<evidence type="ECO:0000313" key="16">
    <source>
        <dbReference type="EMBL" id="MXP24886.1"/>
    </source>
</evidence>